<dbReference type="EMBL" id="NHYD01001028">
    <property type="protein sequence ID" value="PPQ92513.1"/>
    <property type="molecule type" value="Genomic_DNA"/>
</dbReference>
<dbReference type="Pfam" id="PF09949">
    <property type="entry name" value="APP1_cat"/>
    <property type="match status" value="1"/>
</dbReference>
<dbReference type="PANTHER" id="PTHR28208">
    <property type="entry name" value="PHOSPHATIDATE PHOSPHATASE APP1"/>
    <property type="match status" value="1"/>
</dbReference>
<organism evidence="3 4">
    <name type="scientific">Psilocybe cyanescens</name>
    <dbReference type="NCBI Taxonomy" id="93625"/>
    <lineage>
        <taxon>Eukaryota</taxon>
        <taxon>Fungi</taxon>
        <taxon>Dikarya</taxon>
        <taxon>Basidiomycota</taxon>
        <taxon>Agaricomycotina</taxon>
        <taxon>Agaricomycetes</taxon>
        <taxon>Agaricomycetidae</taxon>
        <taxon>Agaricales</taxon>
        <taxon>Agaricineae</taxon>
        <taxon>Strophariaceae</taxon>
        <taxon>Psilocybe</taxon>
    </lineage>
</organism>
<dbReference type="GO" id="GO:0008195">
    <property type="term" value="F:phosphatidate phosphatase activity"/>
    <property type="evidence" value="ECO:0007669"/>
    <property type="project" value="InterPro"/>
</dbReference>
<gene>
    <name evidence="3" type="ORF">CVT25_010346</name>
</gene>
<keyword evidence="1" id="KW-0732">Signal</keyword>
<dbReference type="PANTHER" id="PTHR28208:SF1">
    <property type="entry name" value="FILAMENT ORGANIZATION PROTEIN APP1-LIKE, PUTATIVE (AFU_ORTHOLOGUE AFUA_1G06650)-RELATED"/>
    <property type="match status" value="1"/>
</dbReference>
<dbReference type="Proteomes" id="UP000283269">
    <property type="component" value="Unassembled WGS sequence"/>
</dbReference>
<dbReference type="OrthoDB" id="414243at2759"/>
<evidence type="ECO:0000313" key="4">
    <source>
        <dbReference type="Proteomes" id="UP000283269"/>
    </source>
</evidence>
<evidence type="ECO:0000313" key="3">
    <source>
        <dbReference type="EMBL" id="PPQ92513.1"/>
    </source>
</evidence>
<feature type="chain" id="PRO_5019190306" description="Phosphatidate phosphatase APP1 catalytic domain-containing protein" evidence="1">
    <location>
        <begin position="20"/>
        <end position="379"/>
    </location>
</feature>
<name>A0A409XNY1_PSICY</name>
<dbReference type="InterPro" id="IPR019236">
    <property type="entry name" value="APP1_cat"/>
</dbReference>
<keyword evidence="4" id="KW-1185">Reference proteome</keyword>
<proteinExistence type="predicted"/>
<dbReference type="STRING" id="93625.A0A409XNY1"/>
<evidence type="ECO:0000256" key="1">
    <source>
        <dbReference type="SAM" id="SignalP"/>
    </source>
</evidence>
<protein>
    <recommendedName>
        <fullName evidence="2">Phosphatidate phosphatase APP1 catalytic domain-containing protein</fullName>
    </recommendedName>
</protein>
<dbReference type="InterPro" id="IPR052935">
    <property type="entry name" value="Mg2+_PAP"/>
</dbReference>
<comment type="caution">
    <text evidence="3">The sequence shown here is derived from an EMBL/GenBank/DDBJ whole genome shotgun (WGS) entry which is preliminary data.</text>
</comment>
<sequence>MQLGRLYFSIALIFSAVHGLPTLPASRGILDDVGILDDIFVFDAPAYPDPANPGNTLIDLQSFVSLRQIDLGGLTAALSAVLSTLGVNVGDQINNLRERIKLIGAIGLPGKSTTVTVVGCSSTAQTGETSGSDLGMSLNAGVSLGTCGAGKELESTAKLGGFFNGRTVKASVFSSPDSGFGVISDIDDTVKISNTLDKLALLKSTLLEEPKPVPGMPELYTSLSKSLYDPQFVYITASPFQIYPFLNEFLDTTYSTAKGPIFASNLTIVDPSEIIQFITSSNTEAFKLSSIDRVKGMYPNKKWLAIGDSTQKDPEVYAQSIRKYGDSIVCAWIRRVEGANNTDERFAAAFSGIPASRFRIYTDADIAGLASINVAGGEC</sequence>
<evidence type="ECO:0000259" key="2">
    <source>
        <dbReference type="Pfam" id="PF09949"/>
    </source>
</evidence>
<dbReference type="InParanoid" id="A0A409XNY1"/>
<feature type="signal peptide" evidence="1">
    <location>
        <begin position="1"/>
        <end position="19"/>
    </location>
</feature>
<dbReference type="GO" id="GO:0030479">
    <property type="term" value="C:actin cortical patch"/>
    <property type="evidence" value="ECO:0007669"/>
    <property type="project" value="TreeGrafter"/>
</dbReference>
<dbReference type="AlphaFoldDB" id="A0A409XNY1"/>
<feature type="domain" description="Phosphatidate phosphatase APP1 catalytic" evidence="2">
    <location>
        <begin position="180"/>
        <end position="335"/>
    </location>
</feature>
<accession>A0A409XNY1</accession>
<reference evidence="3 4" key="1">
    <citation type="journal article" date="2018" name="Evol. Lett.">
        <title>Horizontal gene cluster transfer increased hallucinogenic mushroom diversity.</title>
        <authorList>
            <person name="Reynolds H.T."/>
            <person name="Vijayakumar V."/>
            <person name="Gluck-Thaler E."/>
            <person name="Korotkin H.B."/>
            <person name="Matheny P.B."/>
            <person name="Slot J.C."/>
        </authorList>
    </citation>
    <scope>NUCLEOTIDE SEQUENCE [LARGE SCALE GENOMIC DNA]</scope>
    <source>
        <strain evidence="3 4">2631</strain>
    </source>
</reference>